<gene>
    <name evidence="2" type="ORF">VW35_15060</name>
</gene>
<reference evidence="2 3" key="1">
    <citation type="submission" date="2015-03" db="EMBL/GenBank/DDBJ databases">
        <authorList>
            <person name="Hassan Y.I."/>
            <person name="Lepp D."/>
            <person name="Zhou T."/>
        </authorList>
    </citation>
    <scope>NUCLEOTIDE SEQUENCE [LARGE SCALE GENOMIC DNA]</scope>
    <source>
        <strain evidence="2 3">GH2-10</strain>
    </source>
</reference>
<keyword evidence="1" id="KW-0732">Signal</keyword>
<dbReference type="EMBL" id="LAJG01000025">
    <property type="protein sequence ID" value="KKB77465.1"/>
    <property type="molecule type" value="Genomic_DNA"/>
</dbReference>
<evidence type="ECO:0000313" key="2">
    <source>
        <dbReference type="EMBL" id="KKB77465.1"/>
    </source>
</evidence>
<dbReference type="RefSeq" id="WP_046143914.1">
    <property type="nucleotide sequence ID" value="NZ_LAJG01000025.1"/>
</dbReference>
<dbReference type="OrthoDB" id="9832327at2"/>
<comment type="caution">
    <text evidence="2">The sequence shown here is derived from an EMBL/GenBank/DDBJ whole genome shotgun (WGS) entry which is preliminary data.</text>
</comment>
<dbReference type="Proteomes" id="UP000033514">
    <property type="component" value="Unassembled WGS sequence"/>
</dbReference>
<organism evidence="2 3">
    <name type="scientific">Devosia soli</name>
    <dbReference type="NCBI Taxonomy" id="361041"/>
    <lineage>
        <taxon>Bacteria</taxon>
        <taxon>Pseudomonadati</taxon>
        <taxon>Pseudomonadota</taxon>
        <taxon>Alphaproteobacteria</taxon>
        <taxon>Hyphomicrobiales</taxon>
        <taxon>Devosiaceae</taxon>
        <taxon>Devosia</taxon>
    </lineage>
</organism>
<proteinExistence type="predicted"/>
<dbReference type="STRING" id="361041.VW35_15060"/>
<dbReference type="AlphaFoldDB" id="A0A0F5L5F5"/>
<name>A0A0F5L5F5_9HYPH</name>
<feature type="chain" id="PRO_5002491918" evidence="1">
    <location>
        <begin position="29"/>
        <end position="106"/>
    </location>
</feature>
<evidence type="ECO:0000256" key="1">
    <source>
        <dbReference type="SAM" id="SignalP"/>
    </source>
</evidence>
<feature type="signal peptide" evidence="1">
    <location>
        <begin position="1"/>
        <end position="28"/>
    </location>
</feature>
<sequence length="106" mass="11286">MTISIHRWLLPVMFALLALMLSIHQAGAAVHVAEHGIGAVAVGSDRHDTPDPLHATTCCTIAFGVAAPDAVSAFSPASTIRFAVDPGRTNGYSYPRSKHFRPPRLV</sequence>
<evidence type="ECO:0000313" key="3">
    <source>
        <dbReference type="Proteomes" id="UP000033514"/>
    </source>
</evidence>
<dbReference type="PATRIC" id="fig|361041.3.peg.2402"/>
<protein>
    <submittedName>
        <fullName evidence="2">Uncharacterized protein</fullName>
    </submittedName>
</protein>
<accession>A0A0F5L5F5</accession>
<keyword evidence="3" id="KW-1185">Reference proteome</keyword>